<dbReference type="Proteomes" id="UP001145114">
    <property type="component" value="Unassembled WGS sequence"/>
</dbReference>
<comment type="caution">
    <text evidence="1">The sequence shown here is derived from an EMBL/GenBank/DDBJ whole genome shotgun (WGS) entry which is preliminary data.</text>
</comment>
<gene>
    <name evidence="1" type="ORF">EV182_001967</name>
</gene>
<organism evidence="1 2">
    <name type="scientific">Spiromyces aspiralis</name>
    <dbReference type="NCBI Taxonomy" id="68401"/>
    <lineage>
        <taxon>Eukaryota</taxon>
        <taxon>Fungi</taxon>
        <taxon>Fungi incertae sedis</taxon>
        <taxon>Zoopagomycota</taxon>
        <taxon>Kickxellomycotina</taxon>
        <taxon>Kickxellomycetes</taxon>
        <taxon>Kickxellales</taxon>
        <taxon>Kickxellaceae</taxon>
        <taxon>Spiromyces</taxon>
    </lineage>
</organism>
<sequence length="520" mass="61526">AIDSDEARSWTDRLIELRIAQSDWVLYKETPSLVIEQLFRTRSLYDILLLLFKSNCLDSMGEVQRLMVDKIYTLSPEDRLQLFGQLFSDPATFSPMDVIILFQRLAEYSKSTVILKDICDYITKHDPRLLMYLDTDKLIIWILYMKVYEEYNANMHNKLKKVSLSQMWETTVTLLRYITTTKRQLIECDPTIERRAKEILEDHESMARRQAYLSGSLSKDFMENFVVNPFFSRLILPLSRSVERVLCRECLRRGIDIHWRSMGTILYSKVKKNQPEEAHQFIINRLRTIPRTNLVMLRQDSYFESMNGSFYPFILNTYSFLGKQDITRFMFWQLVEGIQRYGLLEPNCYKAMVSILMDAMGYDMEKSIEDLEQEWERIKQYGKDMATRKVHKPQVVIQNSYQRIAINSYKWSHRRYSVYGLNSNNYCSYIEALMRKGGFKKAMHVLFNEMPKVGVTPSPKLLRSMLSYFDAADLQFEMTIILLYFEKNWPKLLVTAYHTLGLSENTARLIKKSIQAIKRK</sequence>
<reference evidence="1" key="1">
    <citation type="submission" date="2022-06" db="EMBL/GenBank/DDBJ databases">
        <title>Phylogenomic reconstructions and comparative analyses of Kickxellomycotina fungi.</title>
        <authorList>
            <person name="Reynolds N.K."/>
            <person name="Stajich J.E."/>
            <person name="Barry K."/>
            <person name="Grigoriev I.V."/>
            <person name="Crous P."/>
            <person name="Smith M.E."/>
        </authorList>
    </citation>
    <scope>NUCLEOTIDE SEQUENCE</scope>
    <source>
        <strain evidence="1">RSA 2271</strain>
    </source>
</reference>
<evidence type="ECO:0000313" key="2">
    <source>
        <dbReference type="Proteomes" id="UP001145114"/>
    </source>
</evidence>
<keyword evidence="2" id="KW-1185">Reference proteome</keyword>
<feature type="non-terminal residue" evidence="1">
    <location>
        <position position="1"/>
    </location>
</feature>
<protein>
    <submittedName>
        <fullName evidence="1">Uncharacterized protein</fullName>
    </submittedName>
</protein>
<proteinExistence type="predicted"/>
<evidence type="ECO:0000313" key="1">
    <source>
        <dbReference type="EMBL" id="KAJ1675083.1"/>
    </source>
</evidence>
<dbReference type="EMBL" id="JAMZIH010005499">
    <property type="protein sequence ID" value="KAJ1675083.1"/>
    <property type="molecule type" value="Genomic_DNA"/>
</dbReference>
<accession>A0ACC1HIY7</accession>
<name>A0ACC1HIY7_9FUNG</name>